<evidence type="ECO:0000256" key="14">
    <source>
        <dbReference type="HAMAP-Rule" id="MF_01452"/>
    </source>
</evidence>
<dbReference type="HAMAP" id="MF_01452">
    <property type="entry name" value="AddB_type1"/>
    <property type="match status" value="1"/>
</dbReference>
<keyword evidence="7 14" id="KW-0347">Helicase</keyword>
<feature type="compositionally biased region" description="Basic and acidic residues" evidence="15">
    <location>
        <begin position="478"/>
        <end position="488"/>
    </location>
</feature>
<comment type="subunit">
    <text evidence="14">Heterodimer of AddA and AddB.</text>
</comment>
<dbReference type="GO" id="GO:0004386">
    <property type="term" value="F:helicase activity"/>
    <property type="evidence" value="ECO:0007669"/>
    <property type="project" value="UniProtKB-KW"/>
</dbReference>
<evidence type="ECO:0000313" key="17">
    <source>
        <dbReference type="EMBL" id="NOJ69747.1"/>
    </source>
</evidence>
<dbReference type="RefSeq" id="WP_171415084.1">
    <property type="nucleotide sequence ID" value="NZ_JABFOR010000003.1"/>
</dbReference>
<dbReference type="GO" id="GO:0051539">
    <property type="term" value="F:4 iron, 4 sulfur cluster binding"/>
    <property type="evidence" value="ECO:0007669"/>
    <property type="project" value="UniProtKB-KW"/>
</dbReference>
<dbReference type="NCBIfam" id="TIGR02773">
    <property type="entry name" value="addB_Gpos"/>
    <property type="match status" value="1"/>
</dbReference>
<dbReference type="InterPro" id="IPR014017">
    <property type="entry name" value="DNA_helicase_UvrD-like_C"/>
</dbReference>
<dbReference type="GO" id="GO:0003690">
    <property type="term" value="F:double-stranded DNA binding"/>
    <property type="evidence" value="ECO:0007669"/>
    <property type="project" value="UniProtKB-UniRule"/>
</dbReference>
<organism evidence="17 18">
    <name type="scientific">Paenibacillus alvei</name>
    <name type="common">Bacillus alvei</name>
    <dbReference type="NCBI Taxonomy" id="44250"/>
    <lineage>
        <taxon>Bacteria</taxon>
        <taxon>Bacillati</taxon>
        <taxon>Bacillota</taxon>
        <taxon>Bacilli</taxon>
        <taxon>Bacillales</taxon>
        <taxon>Paenibacillaceae</taxon>
        <taxon>Paenibacillus</taxon>
    </lineage>
</organism>
<name>A0AAP6ZX69_PAEAL</name>
<dbReference type="PROSITE" id="PS51217">
    <property type="entry name" value="UVRD_HELICASE_CTER"/>
    <property type="match status" value="1"/>
</dbReference>
<dbReference type="GO" id="GO:0005524">
    <property type="term" value="F:ATP binding"/>
    <property type="evidence" value="ECO:0007669"/>
    <property type="project" value="UniProtKB-UniRule"/>
</dbReference>
<dbReference type="GO" id="GO:0008409">
    <property type="term" value="F:5'-3' exonuclease activity"/>
    <property type="evidence" value="ECO:0007669"/>
    <property type="project" value="UniProtKB-UniRule"/>
</dbReference>
<keyword evidence="8 14" id="KW-0269">Exonuclease</keyword>
<evidence type="ECO:0000256" key="7">
    <source>
        <dbReference type="ARBA" id="ARBA00022806"/>
    </source>
</evidence>
<dbReference type="Proteomes" id="UP000552038">
    <property type="component" value="Unassembled WGS sequence"/>
</dbReference>
<comment type="similarity">
    <text evidence="14">Belongs to the helicase family. AddB/RexB type 1 subfamily.</text>
</comment>
<comment type="cofactor">
    <cofactor evidence="14">
        <name>Mg(2+)</name>
        <dbReference type="ChEBI" id="CHEBI:18420"/>
    </cofactor>
</comment>
<dbReference type="GO" id="GO:0000724">
    <property type="term" value="P:double-strand break repair via homologous recombination"/>
    <property type="evidence" value="ECO:0007669"/>
    <property type="project" value="UniProtKB-UniRule"/>
</dbReference>
<evidence type="ECO:0000256" key="9">
    <source>
        <dbReference type="ARBA" id="ARBA00022840"/>
    </source>
</evidence>
<dbReference type="Pfam" id="PF12705">
    <property type="entry name" value="PDDEXK_1"/>
    <property type="match status" value="1"/>
</dbReference>
<dbReference type="InterPro" id="IPR014140">
    <property type="entry name" value="DNA_helicase_suAddB"/>
</dbReference>
<feature type="binding site" evidence="14">
    <location>
        <position position="835"/>
    </location>
    <ligand>
        <name>[4Fe-4S] cluster</name>
        <dbReference type="ChEBI" id="CHEBI:49883"/>
    </ligand>
</feature>
<evidence type="ECO:0000256" key="15">
    <source>
        <dbReference type="SAM" id="MobiDB-lite"/>
    </source>
</evidence>
<dbReference type="InterPro" id="IPR027417">
    <property type="entry name" value="P-loop_NTPase"/>
</dbReference>
<keyword evidence="12 14" id="KW-0238">DNA-binding</keyword>
<dbReference type="EMBL" id="JABFOR010000003">
    <property type="protein sequence ID" value="NOJ69747.1"/>
    <property type="molecule type" value="Genomic_DNA"/>
</dbReference>
<evidence type="ECO:0000256" key="6">
    <source>
        <dbReference type="ARBA" id="ARBA00022801"/>
    </source>
</evidence>
<dbReference type="InterPro" id="IPR049035">
    <property type="entry name" value="ADDB_N"/>
</dbReference>
<evidence type="ECO:0000313" key="18">
    <source>
        <dbReference type="Proteomes" id="UP000552038"/>
    </source>
</evidence>
<keyword evidence="13 14" id="KW-0234">DNA repair</keyword>
<feature type="binding site" evidence="14">
    <location>
        <position position="1158"/>
    </location>
    <ligand>
        <name>[4Fe-4S] cluster</name>
        <dbReference type="ChEBI" id="CHEBI:49883"/>
    </ligand>
</feature>
<evidence type="ECO:0000256" key="5">
    <source>
        <dbReference type="ARBA" id="ARBA00022763"/>
    </source>
</evidence>
<evidence type="ECO:0000256" key="8">
    <source>
        <dbReference type="ARBA" id="ARBA00022839"/>
    </source>
</evidence>
<evidence type="ECO:0000256" key="12">
    <source>
        <dbReference type="ARBA" id="ARBA00023125"/>
    </source>
</evidence>
<feature type="domain" description="UvrD-like helicase C-terminal" evidence="16">
    <location>
        <begin position="303"/>
        <end position="618"/>
    </location>
</feature>
<comment type="cofactor">
    <cofactor evidence="14">
        <name>[4Fe-4S] cluster</name>
        <dbReference type="ChEBI" id="CHEBI:49883"/>
    </cofactor>
    <text evidence="14">Binds 1 [4Fe-4S] cluster.</text>
</comment>
<keyword evidence="2 14" id="KW-0540">Nuclease</keyword>
<protein>
    <recommendedName>
        <fullName evidence="14">ATP-dependent helicase/deoxyribonuclease subunit B</fullName>
        <ecNumber evidence="14">3.1.-.-</ecNumber>
    </recommendedName>
    <alternativeName>
        <fullName evidence="14">ATP-dependent helicase/nuclease subunit AddB</fullName>
    </alternativeName>
</protein>
<dbReference type="EC" id="3.1.-.-" evidence="14"/>
<feature type="binding site" evidence="14">
    <location>
        <position position="1164"/>
    </location>
    <ligand>
        <name>[4Fe-4S] cluster</name>
        <dbReference type="ChEBI" id="CHEBI:49883"/>
    </ligand>
</feature>
<keyword evidence="11 14" id="KW-0411">Iron-sulfur</keyword>
<gene>
    <name evidence="14 17" type="primary">addB</name>
    <name evidence="17" type="ORF">HMI46_04165</name>
</gene>
<keyword evidence="3 14" id="KW-0479">Metal-binding</keyword>
<sequence>MTLHFVIGRSGSGKTEHILRQVRDELRSKADGTPIIWIVPEQATFQAEHALIREEGIAGIMRAQVLSFRRLAYRVMQETGGTALTPINEEGKKMLLYKILQRRKSDLPLFAGAAEQFGFIEKLNDLFDEMKRYRVEPSEVDEHLAFLDAHMTGQPLLSAKLRDISSILHEFESELAGRYLDGEDVLAKLSEGVAASKYVKNADIWIDGFHGFTPQEYAVLASLILHAPNVNVTLCLDKAYELGEVPHELNLFHPTATTMLKLREIADTLGVEIGRITKLEPQEDPLPRYAASPMLAHLERNFERKVKYSESENAAAASKIKDGHPPARKDEQEITVQAAVHRRAEVEAIARDMLSRVRNEQVRWRDMAVMVRNIAHYGELIDTVFTEAGIPYFTDQKKSVLHHPFVEMTRAVLDILIGNWKYDAVFRFVKTDFLLPDDASITREHFDKLENYVLACGIEGTMWTNKRPWPTMPDLSLDPDHADGAAERTEEEADAAEKPKHAPEWVEHCRSIIAEPIAELARSMKASSNVRGMCEALYSFWMALGVPHKLERMSQDALLDGDVQLSREHRQIWGSLLDILDQMVEMVGEEKMSIELFGGMLDTGFESIKMALVPPALDQVLIASMDRTRPGQIMHLYMLGVNDGVIPARPIEDGVLTEHERDTLQQIGMELAPGVRRKLLDERFLIYQSFATPSRSLWISYALADEEGKTLLPSEVVRHVRSMFPRVQERLVMAEPNEFMNEQEQAEFAVYPESALKHLIVQLRQWRQGRPIANVWWDVYRWFAAQPAWHDRLKVLMNSLLYRNQAEALTPVTSRHLYGTALRTSVSRMERFVACPFSHFASHGLKLKERRVYRLEAPDIGQLFHAALSRFAIDLQSSNRTWAALSADECRAEADRIVDMLAPRLQGEILLSSKRYEHISLKLKRIVGRAASVLGEHARRGRFEPIGLELDFGPDKLLPPLRFTLSNGCTMEIIGRIDRVDKAESERGVLLRVIDYKSSATDLKLQEVYYGLSLQMLTYLDVLITYAEMWLGTAALPAGTLYFHVHNPLLQAANGMSVEQAYEQMMKKYKMRGLVLADREVVSLMDEPLEKGYSDVLPVAVKADGSFYSNASVATTEQWDMLRGTARHVIQDIGTRITDGDVRIDPYRLGTKKACDFCSYKPVCQFDELTEGNEYHVLPRMTKEEVWMKMEGGEDEDGSARK</sequence>
<dbReference type="Gene3D" id="3.40.50.300">
    <property type="entry name" value="P-loop containing nucleotide triphosphate hydrolases"/>
    <property type="match status" value="4"/>
</dbReference>
<evidence type="ECO:0000256" key="4">
    <source>
        <dbReference type="ARBA" id="ARBA00022741"/>
    </source>
</evidence>
<evidence type="ECO:0000256" key="13">
    <source>
        <dbReference type="ARBA" id="ARBA00023204"/>
    </source>
</evidence>
<dbReference type="InterPro" id="IPR011604">
    <property type="entry name" value="PDDEXK-like_dom_sf"/>
</dbReference>
<proteinExistence type="inferred from homology"/>
<dbReference type="GO" id="GO:0046872">
    <property type="term" value="F:metal ion binding"/>
    <property type="evidence" value="ECO:0007669"/>
    <property type="project" value="UniProtKB-KW"/>
</dbReference>
<dbReference type="Pfam" id="PF21445">
    <property type="entry name" value="ADDB_N"/>
    <property type="match status" value="1"/>
</dbReference>
<dbReference type="PANTHER" id="PTHR30591:SF1">
    <property type="entry name" value="RECBCD ENZYME SUBUNIT RECC"/>
    <property type="match status" value="1"/>
</dbReference>
<evidence type="ECO:0000256" key="11">
    <source>
        <dbReference type="ARBA" id="ARBA00023014"/>
    </source>
</evidence>
<keyword evidence="5 14" id="KW-0227">DNA damage</keyword>
<keyword evidence="10 14" id="KW-0408">Iron</keyword>
<keyword evidence="4 14" id="KW-0547">Nucleotide-binding</keyword>
<reference evidence="17 18" key="1">
    <citation type="submission" date="2020-05" db="EMBL/GenBank/DDBJ databases">
        <title>Whole genome sequencing and identification of novel metabolites from Paenibacillus alvei strain JR949.</title>
        <authorList>
            <person name="Rajendhran J."/>
            <person name="Sree Pranav P."/>
            <person name="Mahalakshmi B."/>
            <person name="Karthikeyan R."/>
        </authorList>
    </citation>
    <scope>NUCLEOTIDE SEQUENCE [LARGE SCALE GENOMIC DNA]</scope>
    <source>
        <strain evidence="17 18">JR949</strain>
    </source>
</reference>
<evidence type="ECO:0000256" key="2">
    <source>
        <dbReference type="ARBA" id="ARBA00022722"/>
    </source>
</evidence>
<keyword evidence="9 14" id="KW-0067">ATP-binding</keyword>
<evidence type="ECO:0000259" key="16">
    <source>
        <dbReference type="PROSITE" id="PS51217"/>
    </source>
</evidence>
<evidence type="ECO:0000256" key="1">
    <source>
        <dbReference type="ARBA" id="ARBA00022485"/>
    </source>
</evidence>
<comment type="caution">
    <text evidence="17">The sequence shown here is derived from an EMBL/GenBank/DDBJ whole genome shotgun (WGS) entry which is preliminary data.</text>
</comment>
<dbReference type="PANTHER" id="PTHR30591">
    <property type="entry name" value="RECBCD ENZYME SUBUNIT RECC"/>
    <property type="match status" value="1"/>
</dbReference>
<feature type="region of interest" description="Disordered" evidence="15">
    <location>
        <begin position="473"/>
        <end position="501"/>
    </location>
</feature>
<accession>A0AAP6ZX69</accession>
<comment type="function">
    <text evidence="14">The heterodimer acts as both an ATP-dependent DNA helicase and an ATP-dependent, dual-direction single-stranded exonuclease. Recognizes the chi site generating a DNA molecule suitable for the initiation of homologous recombination. The AddB subunit has 5' -&gt; 3' nuclease activity but not helicase activity.</text>
</comment>
<feature type="binding site" evidence="14">
    <location>
        <position position="1155"/>
    </location>
    <ligand>
        <name>[4Fe-4S] cluster</name>
        <dbReference type="ChEBI" id="CHEBI:49883"/>
    </ligand>
</feature>
<dbReference type="InterPro" id="IPR038726">
    <property type="entry name" value="PDDEXK_AddAB-type"/>
</dbReference>
<dbReference type="Gene3D" id="6.10.140.1030">
    <property type="match status" value="1"/>
</dbReference>
<keyword evidence="1 14" id="KW-0004">4Fe-4S</keyword>
<dbReference type="AlphaFoldDB" id="A0AAP6ZX69"/>
<evidence type="ECO:0000256" key="3">
    <source>
        <dbReference type="ARBA" id="ARBA00022723"/>
    </source>
</evidence>
<keyword evidence="6 14" id="KW-0378">Hydrolase</keyword>
<dbReference type="SUPFAM" id="SSF52540">
    <property type="entry name" value="P-loop containing nucleoside triphosphate hydrolases"/>
    <property type="match status" value="1"/>
</dbReference>
<evidence type="ECO:0000256" key="10">
    <source>
        <dbReference type="ARBA" id="ARBA00023004"/>
    </source>
</evidence>
<comment type="miscellaneous">
    <text evidence="14">Despite having conserved helicase domains, this subunit does not have helicase activity.</text>
</comment>
<dbReference type="Gene3D" id="3.90.320.10">
    <property type="match status" value="1"/>
</dbReference>